<dbReference type="InterPro" id="IPR006164">
    <property type="entry name" value="DNA_bd_Ku70/Ku80"/>
</dbReference>
<organism evidence="18 19">
    <name type="scientific">Gambusia affinis</name>
    <name type="common">Western mosquitofish</name>
    <name type="synonym">Heterandria affinis</name>
    <dbReference type="NCBI Taxonomy" id="33528"/>
    <lineage>
        <taxon>Eukaryota</taxon>
        <taxon>Metazoa</taxon>
        <taxon>Chordata</taxon>
        <taxon>Craniata</taxon>
        <taxon>Vertebrata</taxon>
        <taxon>Euteleostomi</taxon>
        <taxon>Actinopterygii</taxon>
        <taxon>Neopterygii</taxon>
        <taxon>Teleostei</taxon>
        <taxon>Neoteleostei</taxon>
        <taxon>Acanthomorphata</taxon>
        <taxon>Ovalentaria</taxon>
        <taxon>Atherinomorphae</taxon>
        <taxon>Cyprinodontiformes</taxon>
        <taxon>Poeciliidae</taxon>
        <taxon>Poeciliinae</taxon>
        <taxon>Gambusia</taxon>
    </lineage>
</organism>
<dbReference type="GO" id="GO:0003690">
    <property type="term" value="F:double-stranded DNA binding"/>
    <property type="evidence" value="ECO:0007669"/>
    <property type="project" value="TreeGrafter"/>
</dbReference>
<dbReference type="FunFam" id="4.10.970.10:FF:000001">
    <property type="entry name" value="X-ray repair cross-complementing protein 6 isoform X1"/>
    <property type="match status" value="1"/>
</dbReference>
<feature type="region of interest" description="Disordered" evidence="15">
    <location>
        <begin position="583"/>
        <end position="607"/>
    </location>
</feature>
<dbReference type="STRING" id="33528.ENSGAFP00000012005"/>
<dbReference type="SMART" id="SM00513">
    <property type="entry name" value="SAP"/>
    <property type="match status" value="1"/>
</dbReference>
<dbReference type="Gene3D" id="1.10.1600.10">
    <property type="match status" value="1"/>
</dbReference>
<evidence type="ECO:0000256" key="4">
    <source>
        <dbReference type="ARBA" id="ARBA00012551"/>
    </source>
</evidence>
<dbReference type="InterPro" id="IPR005161">
    <property type="entry name" value="Ku_N"/>
</dbReference>
<dbReference type="GO" id="GO:0005525">
    <property type="term" value="F:GTP binding"/>
    <property type="evidence" value="ECO:0007669"/>
    <property type="project" value="InterPro"/>
</dbReference>
<accession>A0A315VXN6</accession>
<dbReference type="FunFam" id="3.40.50.410:FF:000080">
    <property type="entry name" value="X-ray repair-complementing defective repair in Chinese hamster cells 6"/>
    <property type="match status" value="1"/>
</dbReference>
<dbReference type="Gene3D" id="1.10.720.30">
    <property type="entry name" value="SAP domain"/>
    <property type="match status" value="1"/>
</dbReference>
<dbReference type="InterPro" id="IPR047087">
    <property type="entry name" value="KU70_core_dom"/>
</dbReference>
<dbReference type="InterPro" id="IPR036465">
    <property type="entry name" value="vWFA_dom_sf"/>
</dbReference>
<dbReference type="InterPro" id="IPR027388">
    <property type="entry name" value="Ku70_bridge/pillars_dom_sf"/>
</dbReference>
<dbReference type="FunFam" id="2.40.290.10:FF:000001">
    <property type="entry name" value="X-ray repair cross complementing 6"/>
    <property type="match status" value="1"/>
</dbReference>
<keyword evidence="8" id="KW-0347">Helicase</keyword>
<dbReference type="GO" id="GO:0003678">
    <property type="term" value="F:DNA helicase activity"/>
    <property type="evidence" value="ECO:0007669"/>
    <property type="project" value="UniProtKB-EC"/>
</dbReference>
<dbReference type="Gene3D" id="3.40.50.410">
    <property type="entry name" value="von Willebrand factor, type A domain"/>
    <property type="match status" value="1"/>
</dbReference>
<dbReference type="InterPro" id="IPR006165">
    <property type="entry name" value="Ku70"/>
</dbReference>
<dbReference type="InterPro" id="IPR036361">
    <property type="entry name" value="SAP_dom_sf"/>
</dbReference>
<dbReference type="GO" id="GO:0016787">
    <property type="term" value="F:hydrolase activity"/>
    <property type="evidence" value="ECO:0007669"/>
    <property type="project" value="UniProtKB-KW"/>
</dbReference>
<evidence type="ECO:0000256" key="5">
    <source>
        <dbReference type="ARBA" id="ARBA00022741"/>
    </source>
</evidence>
<gene>
    <name evidence="18" type="ORF">CCH79_00016376</name>
</gene>
<dbReference type="SUPFAM" id="SSF68906">
    <property type="entry name" value="SAP domain"/>
    <property type="match status" value="1"/>
</dbReference>
<dbReference type="Gene3D" id="3.40.50.300">
    <property type="entry name" value="P-loop containing nucleotide triphosphate hydrolases"/>
    <property type="match status" value="1"/>
</dbReference>
<dbReference type="GO" id="GO:0005524">
    <property type="term" value="F:ATP binding"/>
    <property type="evidence" value="ECO:0007669"/>
    <property type="project" value="UniProtKB-KW"/>
</dbReference>
<proteinExistence type="inferred from homology"/>
<comment type="subcellular location">
    <subcellularLocation>
        <location evidence="1">Nucleus</location>
    </subcellularLocation>
</comment>
<evidence type="ECO:0000256" key="14">
    <source>
        <dbReference type="ARBA" id="ARBA00047995"/>
    </source>
</evidence>
<keyword evidence="12" id="KW-0234">DNA repair</keyword>
<keyword evidence="13" id="KW-0539">Nucleus</keyword>
<evidence type="ECO:0000256" key="11">
    <source>
        <dbReference type="ARBA" id="ARBA00023172"/>
    </source>
</evidence>
<evidence type="ECO:0000256" key="2">
    <source>
        <dbReference type="ARBA" id="ARBA00005240"/>
    </source>
</evidence>
<evidence type="ECO:0000256" key="13">
    <source>
        <dbReference type="ARBA" id="ARBA00023242"/>
    </source>
</evidence>
<feature type="domain" description="SAP" evidence="16">
    <location>
        <begin position="624"/>
        <end position="659"/>
    </location>
</feature>
<dbReference type="EC" id="3.6.4.12" evidence="4"/>
<evidence type="ECO:0000256" key="15">
    <source>
        <dbReference type="SAM" id="MobiDB-lite"/>
    </source>
</evidence>
<dbReference type="SUPFAM" id="SSF100939">
    <property type="entry name" value="SPOC domain-like"/>
    <property type="match status" value="1"/>
</dbReference>
<dbReference type="AlphaFoldDB" id="A0A315VXN6"/>
<dbReference type="GO" id="GO:0006303">
    <property type="term" value="P:double-strand break repair via nonhomologous end joining"/>
    <property type="evidence" value="ECO:0007669"/>
    <property type="project" value="InterPro"/>
</dbReference>
<dbReference type="GO" id="GO:0042162">
    <property type="term" value="F:telomeric DNA binding"/>
    <property type="evidence" value="ECO:0007669"/>
    <property type="project" value="InterPro"/>
</dbReference>
<dbReference type="PANTHER" id="PTHR12604">
    <property type="entry name" value="KU AUTOANTIGEN DNA HELICASE"/>
    <property type="match status" value="1"/>
</dbReference>
<keyword evidence="10" id="KW-0238">DNA-binding</keyword>
<evidence type="ECO:0000256" key="1">
    <source>
        <dbReference type="ARBA" id="ARBA00004123"/>
    </source>
</evidence>
<dbReference type="FunFam" id="1.10.720.30:FF:000007">
    <property type="entry name" value="X-ray repair cross complementing 6"/>
    <property type="match status" value="1"/>
</dbReference>
<name>A0A315VXN6_GAMAF</name>
<dbReference type="GO" id="GO:0006310">
    <property type="term" value="P:DNA recombination"/>
    <property type="evidence" value="ECO:0007669"/>
    <property type="project" value="UniProtKB-KW"/>
</dbReference>
<dbReference type="InterPro" id="IPR005160">
    <property type="entry name" value="Ku_C"/>
</dbReference>
<keyword evidence="6" id="KW-0227">DNA damage</keyword>
<evidence type="ECO:0000256" key="7">
    <source>
        <dbReference type="ARBA" id="ARBA00022801"/>
    </source>
</evidence>
<comment type="similarity">
    <text evidence="3">Belongs to the TRAFAC class TrmE-Era-EngA-EngB-Septin-like GTPase superfamily. AIG1/Toc34/Toc159-like paraseptin GTPase family. IAN subfamily.</text>
</comment>
<dbReference type="GO" id="GO:0003684">
    <property type="term" value="F:damaged DNA binding"/>
    <property type="evidence" value="ECO:0007669"/>
    <property type="project" value="InterPro"/>
</dbReference>
<reference evidence="18 19" key="1">
    <citation type="journal article" date="2018" name="G3 (Bethesda)">
        <title>A High-Quality Reference Genome for the Invasive Mosquitofish Gambusia affinis Using a Chicago Library.</title>
        <authorList>
            <person name="Hoffberg S.L."/>
            <person name="Troendle N.J."/>
            <person name="Glenn T.C."/>
            <person name="Mahmud O."/>
            <person name="Louha S."/>
            <person name="Chalopin D."/>
            <person name="Bennetzen J.L."/>
            <person name="Mauricio R."/>
        </authorList>
    </citation>
    <scope>NUCLEOTIDE SEQUENCE [LARGE SCALE GENOMIC DNA]</scope>
    <source>
        <strain evidence="18">NE01/NJP1002.9</strain>
        <tissue evidence="18">Muscle</tissue>
    </source>
</reference>
<dbReference type="InterPro" id="IPR003034">
    <property type="entry name" value="SAP_dom"/>
</dbReference>
<feature type="region of interest" description="Disordered" evidence="15">
    <location>
        <begin position="1"/>
        <end position="29"/>
    </location>
</feature>
<feature type="domain" description="Ku" evidence="17">
    <location>
        <begin position="357"/>
        <end position="503"/>
    </location>
</feature>
<keyword evidence="11" id="KW-0233">DNA recombination</keyword>
<dbReference type="GO" id="GO:0000723">
    <property type="term" value="P:telomere maintenance"/>
    <property type="evidence" value="ECO:0007669"/>
    <property type="project" value="InterPro"/>
</dbReference>
<dbReference type="Pfam" id="PF02735">
    <property type="entry name" value="Ku"/>
    <property type="match status" value="1"/>
</dbReference>
<dbReference type="Pfam" id="PF03731">
    <property type="entry name" value="Ku_N"/>
    <property type="match status" value="1"/>
</dbReference>
<keyword evidence="9" id="KW-0067">ATP-binding</keyword>
<dbReference type="SUPFAM" id="SSF53300">
    <property type="entry name" value="vWA-like"/>
    <property type="match status" value="1"/>
</dbReference>
<dbReference type="InterPro" id="IPR027417">
    <property type="entry name" value="P-loop_NTPase"/>
</dbReference>
<dbReference type="SMART" id="SM00559">
    <property type="entry name" value="Ku78"/>
    <property type="match status" value="1"/>
</dbReference>
<dbReference type="PANTHER" id="PTHR12604:SF2">
    <property type="entry name" value="X-RAY REPAIR CROSS-COMPLEMENTING PROTEIN 6"/>
    <property type="match status" value="1"/>
</dbReference>
<comment type="similarity">
    <text evidence="2">Belongs to the ku70 family.</text>
</comment>
<feature type="compositionally biased region" description="Acidic residues" evidence="15">
    <location>
        <begin position="10"/>
        <end position="21"/>
    </location>
</feature>
<keyword evidence="5" id="KW-0547">Nucleotide-binding</keyword>
<evidence type="ECO:0000259" key="16">
    <source>
        <dbReference type="SMART" id="SM00513"/>
    </source>
</evidence>
<evidence type="ECO:0000256" key="9">
    <source>
        <dbReference type="ARBA" id="ARBA00022840"/>
    </source>
</evidence>
<evidence type="ECO:0000256" key="10">
    <source>
        <dbReference type="ARBA" id="ARBA00023125"/>
    </source>
</evidence>
<evidence type="ECO:0000256" key="3">
    <source>
        <dbReference type="ARBA" id="ARBA00008535"/>
    </source>
</evidence>
<evidence type="ECO:0000256" key="6">
    <source>
        <dbReference type="ARBA" id="ARBA00022763"/>
    </source>
</evidence>
<dbReference type="NCBIfam" id="TIGR00578">
    <property type="entry name" value="ku70"/>
    <property type="match status" value="1"/>
</dbReference>
<protein>
    <recommendedName>
        <fullName evidence="4">DNA helicase</fullName>
        <ecNumber evidence="4">3.6.4.12</ecNumber>
    </recommendedName>
</protein>
<evidence type="ECO:0000313" key="19">
    <source>
        <dbReference type="Proteomes" id="UP000250572"/>
    </source>
</evidence>
<keyword evidence="19" id="KW-1185">Reference proteome</keyword>
<dbReference type="Proteomes" id="UP000250572">
    <property type="component" value="Unassembled WGS sequence"/>
</dbReference>
<dbReference type="EMBL" id="NHOQ01000843">
    <property type="protein sequence ID" value="PWA28376.1"/>
    <property type="molecule type" value="Genomic_DNA"/>
</dbReference>
<dbReference type="CDD" id="cd01458">
    <property type="entry name" value="vWA_ku"/>
    <property type="match status" value="1"/>
</dbReference>
<sequence length="999" mass="111631">MAEWNAFYQNEDEEQEQEEAELSGGKTGSRPCLSQLPAITLICPGPYLSTCLFYDEGILEFRKVEGDYKVSGRDSLVFLVDASKEMFIKGEDGQPSNFDMTMQVVRSVYTSKIISSHRDLVALVFYGTEQSKNPRNSFKHVYVYQDLDEPGQRPRGGEGGKLRRAKRVQDVDALRGEKGAQLAAQVLGSGETSLGDALWCCANLYSDIKLRLSHKRLMIFTCRDDPHGGDSARDRQARTKAGDLKETGVLIDLMHLMKPGGFDVSLFFRDIVSPPEDDGELGLQLAPCDKLEDLQKRVRARETKKRALARPPAVKLCVHTLPVSVLCRVQVKLDSRLYRETNEPVRSKTRTFHTQTGSLLLPSEIKKAQVYGRKQIVMEKDEVDAIKKFHDPGLFLIGFKPMEKLKLHHHIRPSVFIYPEENEVKGSACLFSALLKKCVERNVFALCRSVFRRNYPPRFVALVPQMEEVGEGKVQITPPGFNVIYLPYADDLRTLDPPRCPPASQTQVNKMKEIIQKLRFKYRSDAFENPVLQQHFRNLEALALDMMAPEDIEDLIMPKVDQIDQRLGPLVDEFKDLVYPAGYNPESKPAPKRKTADAGAGAEKKPKVGATADELKAHMQDGTLGKLTVPVLKEACKQFGIKTTGTKKQDLIDALSERLDVRFVMFVRVCVCAAFIQIDAEMECQCENNAEAPPAGWFMGGSNVQMGAFAVVGYLLYRFSQSLSALWGWVNRLVGTFRGIKNLLKWVSGVCRFLVGSSEDGPQIRGTSRKSDLRLIFLGPNIADRYVMADDLLALGSNKTRPFSDVTKNGIKQTTVLDGREITVINTPDVLGSSMGNASRAREALRSLQLTTPGPHAFLLVIKAQGSGESVVQDLTRAVRGTRELFGEGVTGYIIPVISYVDGRQSFTVPELLEGLEKACSLCGQSPELVDISAYIPPKGKHSSRRSKDCAYRDLVERVQDVKESRGHFVHEVYKREDELREKLLDDMSSALAQQLAHR</sequence>
<dbReference type="InterPro" id="IPR016194">
    <property type="entry name" value="SPOC-like_C_dom_sf"/>
</dbReference>
<dbReference type="Pfam" id="PF02037">
    <property type="entry name" value="SAP"/>
    <property type="match status" value="1"/>
</dbReference>
<comment type="caution">
    <text evidence="18">The sequence shown here is derived from an EMBL/GenBank/DDBJ whole genome shotgun (WGS) entry which is preliminary data.</text>
</comment>
<dbReference type="GO" id="GO:0043564">
    <property type="term" value="C:Ku70:Ku80 complex"/>
    <property type="evidence" value="ECO:0007669"/>
    <property type="project" value="InterPro"/>
</dbReference>
<dbReference type="CDD" id="cd00788">
    <property type="entry name" value="KU70"/>
    <property type="match status" value="1"/>
</dbReference>
<dbReference type="Pfam" id="PF03730">
    <property type="entry name" value="Ku_C"/>
    <property type="match status" value="1"/>
</dbReference>
<evidence type="ECO:0000313" key="18">
    <source>
        <dbReference type="EMBL" id="PWA28376.1"/>
    </source>
</evidence>
<keyword evidence="7" id="KW-0378">Hydrolase</keyword>
<comment type="catalytic activity">
    <reaction evidence="14">
        <text>ATP + H2O = ADP + phosphate + H(+)</text>
        <dbReference type="Rhea" id="RHEA:13065"/>
        <dbReference type="ChEBI" id="CHEBI:15377"/>
        <dbReference type="ChEBI" id="CHEBI:15378"/>
        <dbReference type="ChEBI" id="CHEBI:30616"/>
        <dbReference type="ChEBI" id="CHEBI:43474"/>
        <dbReference type="ChEBI" id="CHEBI:456216"/>
        <dbReference type="EC" id="3.6.4.12"/>
    </reaction>
</comment>
<dbReference type="Gene3D" id="2.40.290.10">
    <property type="match status" value="1"/>
</dbReference>
<evidence type="ECO:0000256" key="8">
    <source>
        <dbReference type="ARBA" id="ARBA00022806"/>
    </source>
</evidence>
<dbReference type="Gene3D" id="4.10.970.10">
    <property type="entry name" value="Ku70, bridge and pillars"/>
    <property type="match status" value="1"/>
</dbReference>
<dbReference type="Pfam" id="PF04548">
    <property type="entry name" value="AIG1"/>
    <property type="match status" value="1"/>
</dbReference>
<evidence type="ECO:0000256" key="12">
    <source>
        <dbReference type="ARBA" id="ARBA00023204"/>
    </source>
</evidence>
<dbReference type="InterPro" id="IPR006703">
    <property type="entry name" value="G_AIG1"/>
</dbReference>
<evidence type="ECO:0000259" key="17">
    <source>
        <dbReference type="SMART" id="SM00559"/>
    </source>
</evidence>